<dbReference type="Proteomes" id="UP000198614">
    <property type="component" value="Unassembled WGS sequence"/>
</dbReference>
<protein>
    <submittedName>
        <fullName evidence="1">Uncharacterized protein</fullName>
    </submittedName>
</protein>
<dbReference type="EMBL" id="FNAX01000030">
    <property type="protein sequence ID" value="SDG80361.1"/>
    <property type="molecule type" value="Genomic_DNA"/>
</dbReference>
<organism evidence="1 2">
    <name type="scientific">Streptomyces griseoaurantiacus</name>
    <dbReference type="NCBI Taxonomy" id="68213"/>
    <lineage>
        <taxon>Bacteria</taxon>
        <taxon>Bacillati</taxon>
        <taxon>Actinomycetota</taxon>
        <taxon>Actinomycetes</taxon>
        <taxon>Kitasatosporales</taxon>
        <taxon>Streptomycetaceae</taxon>
        <taxon>Streptomyces</taxon>
        <taxon>Streptomyces aurantiacus group</taxon>
    </lineage>
</organism>
<dbReference type="AlphaFoldDB" id="A0A1G7X860"/>
<name>A0A1G7X860_9ACTN</name>
<sequence length="35" mass="3927">MAAVTDDERFTGGRLVRASRRELLGRPAEYGLHPE</sequence>
<evidence type="ECO:0000313" key="2">
    <source>
        <dbReference type="Proteomes" id="UP000198614"/>
    </source>
</evidence>
<proteinExistence type="predicted"/>
<reference evidence="1 2" key="1">
    <citation type="submission" date="2016-10" db="EMBL/GenBank/DDBJ databases">
        <authorList>
            <person name="de Groot N.N."/>
        </authorList>
    </citation>
    <scope>NUCLEOTIDE SEQUENCE [LARGE SCALE GENOMIC DNA]</scope>
    <source>
        <strain evidence="1 2">CGMCC 4.1859</strain>
    </source>
</reference>
<evidence type="ECO:0000313" key="1">
    <source>
        <dbReference type="EMBL" id="SDG80361.1"/>
    </source>
</evidence>
<accession>A0A1G7X860</accession>
<gene>
    <name evidence="1" type="ORF">SAMN05216260_13023</name>
</gene>